<keyword evidence="3" id="KW-1185">Reference proteome</keyword>
<dbReference type="EMBL" id="CP098755">
    <property type="protein sequence ID" value="USG65616.1"/>
    <property type="molecule type" value="Genomic_DNA"/>
</dbReference>
<evidence type="ECO:0000313" key="3">
    <source>
        <dbReference type="Proteomes" id="UP001056500"/>
    </source>
</evidence>
<dbReference type="PANTHER" id="PTHR35787:SF1">
    <property type="entry name" value="GLYCEROL UPTAKE OPERON ANTITERMINATOR REGULATORY PROTEIN"/>
    <property type="match status" value="1"/>
</dbReference>
<keyword evidence="1" id="KW-0319">Glycerol metabolism</keyword>
<dbReference type="Pfam" id="PF04309">
    <property type="entry name" value="G3P_antiterm"/>
    <property type="match status" value="1"/>
</dbReference>
<dbReference type="Gene3D" id="3.20.20.70">
    <property type="entry name" value="Aldolase class I"/>
    <property type="match status" value="1"/>
</dbReference>
<dbReference type="PIRSF" id="PIRSF016897">
    <property type="entry name" value="GlpP"/>
    <property type="match status" value="1"/>
</dbReference>
<keyword evidence="1" id="KW-0694">RNA-binding</keyword>
<dbReference type="RefSeq" id="WP_251872703.1">
    <property type="nucleotide sequence ID" value="NZ_CP098755.1"/>
</dbReference>
<proteinExistence type="predicted"/>
<evidence type="ECO:0000313" key="2">
    <source>
        <dbReference type="EMBL" id="USG65616.1"/>
    </source>
</evidence>
<comment type="function">
    <text evidence="1">Regulates expression of the glpD operon. In the presence of glycerol 3-phosphate (G3P) causes antitermination of transcription of glpD at the inverted repeat of the leader region to enhance its transcription. Binds and stabilizes glpD leader mRNA.</text>
</comment>
<dbReference type="PANTHER" id="PTHR35787">
    <property type="entry name" value="GLYCEROL UPTAKE OPERON ANTITERMINATOR REGULATORY PROTEIN"/>
    <property type="match status" value="1"/>
</dbReference>
<keyword evidence="1" id="KW-0804">Transcription</keyword>
<organism evidence="2 3">
    <name type="scientific">Brevibacillus ruminantium</name>
    <dbReference type="NCBI Taxonomy" id="2950604"/>
    <lineage>
        <taxon>Bacteria</taxon>
        <taxon>Bacillati</taxon>
        <taxon>Bacillota</taxon>
        <taxon>Bacilli</taxon>
        <taxon>Bacillales</taxon>
        <taxon>Paenibacillaceae</taxon>
        <taxon>Brevibacillus</taxon>
    </lineage>
</organism>
<dbReference type="InterPro" id="IPR013785">
    <property type="entry name" value="Aldolase_TIM"/>
</dbReference>
<dbReference type="SUPFAM" id="SSF110391">
    <property type="entry name" value="GlpP-like"/>
    <property type="match status" value="1"/>
</dbReference>
<dbReference type="Proteomes" id="UP001056500">
    <property type="component" value="Chromosome"/>
</dbReference>
<reference evidence="2" key="1">
    <citation type="submission" date="2022-06" db="EMBL/GenBank/DDBJ databases">
        <title>Genome sequencing of Brevibacillus sp. BB3-R1.</title>
        <authorList>
            <person name="Heo J."/>
            <person name="Lee D."/>
            <person name="Won M."/>
            <person name="Han B.-H."/>
            <person name="Hong S.-B."/>
            <person name="Kwon S.-W."/>
        </authorList>
    </citation>
    <scope>NUCLEOTIDE SEQUENCE</scope>
    <source>
        <strain evidence="2">BB3-R1</strain>
    </source>
</reference>
<sequence length="188" mass="20779">MKIQQILKAGSIIAATQQEQLPEALASSASAILLMYAKLTGLLEDAERFAQSPKPIFLHTDLMNGLSNDKESLRFLSRHIRPAGIVSTKSHMIRVAKKEGMLTIQRIFLIDSSSLQTTIKNVLENQPDAIEIMPGIAPSIIPYIKEQLPQPIILGGLIWSREQVREALAHGADAVSLSRSDLWNMTEK</sequence>
<evidence type="ECO:0000256" key="1">
    <source>
        <dbReference type="PIRNR" id="PIRNR016897"/>
    </source>
</evidence>
<dbReference type="InterPro" id="IPR006699">
    <property type="entry name" value="GlpP"/>
</dbReference>
<keyword evidence="1" id="KW-0805">Transcription regulation</keyword>
<protein>
    <recommendedName>
        <fullName evidence="1">Glycerol uptake operon antiterminator regulatory protein</fullName>
    </recommendedName>
</protein>
<name>A0ABY4WEN5_9BACL</name>
<accession>A0ABY4WEN5</accession>
<gene>
    <name evidence="2" type="ORF">NDK47_26540</name>
</gene>